<dbReference type="PRINTS" id="PR00081">
    <property type="entry name" value="GDHRDH"/>
</dbReference>
<dbReference type="SMART" id="SM00822">
    <property type="entry name" value="PKS_KR"/>
    <property type="match status" value="1"/>
</dbReference>
<dbReference type="PROSITE" id="PS00061">
    <property type="entry name" value="ADH_SHORT"/>
    <property type="match status" value="1"/>
</dbReference>
<evidence type="ECO:0000256" key="1">
    <source>
        <dbReference type="ARBA" id="ARBA00006484"/>
    </source>
</evidence>
<dbReference type="Gene3D" id="3.40.50.1820">
    <property type="entry name" value="alpha/beta hydrolase"/>
    <property type="match status" value="1"/>
</dbReference>
<keyword evidence="2" id="KW-0560">Oxidoreductase</keyword>
<dbReference type="Proteomes" id="UP000517916">
    <property type="component" value="Unassembled WGS sequence"/>
</dbReference>
<dbReference type="RefSeq" id="WP_182839029.1">
    <property type="nucleotide sequence ID" value="NZ_BAAABQ010000047.1"/>
</dbReference>
<organism evidence="4 5">
    <name type="scientific">Kutzneria viridogrisea</name>
    <dbReference type="NCBI Taxonomy" id="47990"/>
    <lineage>
        <taxon>Bacteria</taxon>
        <taxon>Bacillati</taxon>
        <taxon>Actinomycetota</taxon>
        <taxon>Actinomycetes</taxon>
        <taxon>Pseudonocardiales</taxon>
        <taxon>Pseudonocardiaceae</taxon>
        <taxon>Kutzneria</taxon>
    </lineage>
</organism>
<dbReference type="EMBL" id="JACJID010000004">
    <property type="protein sequence ID" value="MBA8928780.1"/>
    <property type="molecule type" value="Genomic_DNA"/>
</dbReference>
<dbReference type="InterPro" id="IPR000073">
    <property type="entry name" value="AB_hydrolase_1"/>
</dbReference>
<evidence type="ECO:0000256" key="2">
    <source>
        <dbReference type="ARBA" id="ARBA00023002"/>
    </source>
</evidence>
<dbReference type="Pfam" id="PF00106">
    <property type="entry name" value="adh_short"/>
    <property type="match status" value="1"/>
</dbReference>
<evidence type="ECO:0000259" key="3">
    <source>
        <dbReference type="SMART" id="SM00822"/>
    </source>
</evidence>
<name>A0ABR6BPF0_9PSEU</name>
<proteinExistence type="inferred from homology"/>
<evidence type="ECO:0000313" key="4">
    <source>
        <dbReference type="EMBL" id="MBA8928780.1"/>
    </source>
</evidence>
<dbReference type="InterPro" id="IPR057326">
    <property type="entry name" value="KR_dom"/>
</dbReference>
<dbReference type="PANTHER" id="PTHR43391">
    <property type="entry name" value="RETINOL DEHYDROGENASE-RELATED"/>
    <property type="match status" value="1"/>
</dbReference>
<dbReference type="NCBIfam" id="NF004514">
    <property type="entry name" value="PRK05855.1"/>
    <property type="match status" value="1"/>
</dbReference>
<dbReference type="SUPFAM" id="SSF51735">
    <property type="entry name" value="NAD(P)-binding Rossmann-fold domains"/>
    <property type="match status" value="1"/>
</dbReference>
<comment type="caution">
    <text evidence="4">The sequence shown here is derived from an EMBL/GenBank/DDBJ whole genome shotgun (WGS) entry which is preliminary data.</text>
</comment>
<dbReference type="SUPFAM" id="SSF53474">
    <property type="entry name" value="alpha/beta-Hydrolases"/>
    <property type="match status" value="1"/>
</dbReference>
<dbReference type="InterPro" id="IPR020904">
    <property type="entry name" value="Sc_DH/Rdtase_CS"/>
</dbReference>
<keyword evidence="5" id="KW-1185">Reference proteome</keyword>
<gene>
    <name evidence="4" type="ORF">BC739_005997</name>
</gene>
<sequence>MKTSTVTSHGVRLAVFEQGDPERQTVLLVHGYPDTHAVWDEVAEALAEDYHVVRYDVRGAGASQVPSTQDGYRLELLGADLMAVADAVSPHQPVHVVAHDWGSIQAWEAVTEPGNEHRIASYTSISGPCLDHVGHWMRRRPTPRVLGQLINQQLHSWYIVAFHLPVLAKAAWRLGLGRNWAKVLARLEGVRRRPGHPAPTITSDGVHGISLYRANFIPRLRNPRERRTTVPVQVIQPVGDRYATMALAEGLQRWVPKLWLRKVMARHWAPVTHPEAITRMVREFVGHVDGAPASLALRRDQVRAARSPFADKLVVITGAGSGIGRATALAFAKQGAEVVVCDLDPVTAKETAELAGTRAHAYQVNVADEEAVRQFAAQVAAEHGVPDVVVNNAGIGHSGTILDTTSAQWTKVLDVNLWGVIHGCRAFGELMVRRGEGGHIVNLASAAAYLPSKVLGAYATSKAAVFMLSDCLRAELAEHGIGVSAICPGLVRTNITRTTTFSGVSAAEQAAKQARTSQLYARRNFPPEGVAAEILTAVRRNRPVVPVTVESKAALLLSRVSPATLRAAAKIQAT</sequence>
<dbReference type="PRINTS" id="PR00080">
    <property type="entry name" value="SDRFAMILY"/>
</dbReference>
<dbReference type="InterPro" id="IPR029058">
    <property type="entry name" value="AB_hydrolase_fold"/>
</dbReference>
<dbReference type="InterPro" id="IPR002347">
    <property type="entry name" value="SDR_fam"/>
</dbReference>
<protein>
    <submittedName>
        <fullName evidence="4">NAD(P)-dependent dehydrogenase (Short-subunit alcohol dehydrogenase family)/pimeloyl-ACP methyl ester carboxylesterase</fullName>
    </submittedName>
</protein>
<reference evidence="4 5" key="1">
    <citation type="submission" date="2020-08" db="EMBL/GenBank/DDBJ databases">
        <title>Genomic Encyclopedia of Archaeal and Bacterial Type Strains, Phase II (KMG-II): from individual species to whole genera.</title>
        <authorList>
            <person name="Goeker M."/>
        </authorList>
    </citation>
    <scope>NUCLEOTIDE SEQUENCE [LARGE SCALE GENOMIC DNA]</scope>
    <source>
        <strain evidence="4 5">DSM 43850</strain>
    </source>
</reference>
<dbReference type="CDD" id="cd05233">
    <property type="entry name" value="SDR_c"/>
    <property type="match status" value="1"/>
</dbReference>
<dbReference type="Pfam" id="PF00561">
    <property type="entry name" value="Abhydrolase_1"/>
    <property type="match status" value="1"/>
</dbReference>
<dbReference type="PANTHER" id="PTHR43391:SF12">
    <property type="entry name" value="OXIDOREDUCTASE EPHD-RELATED"/>
    <property type="match status" value="1"/>
</dbReference>
<dbReference type="Gene3D" id="3.40.50.720">
    <property type="entry name" value="NAD(P)-binding Rossmann-like Domain"/>
    <property type="match status" value="1"/>
</dbReference>
<feature type="domain" description="Ketoreductase" evidence="3">
    <location>
        <begin position="312"/>
        <end position="494"/>
    </location>
</feature>
<evidence type="ECO:0000313" key="5">
    <source>
        <dbReference type="Proteomes" id="UP000517916"/>
    </source>
</evidence>
<dbReference type="InterPro" id="IPR036291">
    <property type="entry name" value="NAD(P)-bd_dom_sf"/>
</dbReference>
<comment type="similarity">
    <text evidence="1">Belongs to the short-chain dehydrogenases/reductases (SDR) family.</text>
</comment>
<accession>A0ABR6BPF0</accession>